<evidence type="ECO:0000313" key="2">
    <source>
        <dbReference type="EMBL" id="PJJ83522.1"/>
    </source>
</evidence>
<evidence type="ECO:0000313" key="3">
    <source>
        <dbReference type="Proteomes" id="UP000242687"/>
    </source>
</evidence>
<keyword evidence="1" id="KW-0472">Membrane</keyword>
<dbReference type="Proteomes" id="UP000242687">
    <property type="component" value="Unassembled WGS sequence"/>
</dbReference>
<keyword evidence="3" id="KW-1185">Reference proteome</keyword>
<comment type="caution">
    <text evidence="2">The sequence shown here is derived from an EMBL/GenBank/DDBJ whole genome shotgun (WGS) entry which is preliminary data.</text>
</comment>
<dbReference type="EMBL" id="PGFJ01000001">
    <property type="protein sequence ID" value="PJJ83522.1"/>
    <property type="molecule type" value="Genomic_DNA"/>
</dbReference>
<keyword evidence="1" id="KW-1133">Transmembrane helix</keyword>
<organism evidence="2 3">
    <name type="scientific">Mucilaginibacter auburnensis</name>
    <dbReference type="NCBI Taxonomy" id="1457233"/>
    <lineage>
        <taxon>Bacteria</taxon>
        <taxon>Pseudomonadati</taxon>
        <taxon>Bacteroidota</taxon>
        <taxon>Sphingobacteriia</taxon>
        <taxon>Sphingobacteriales</taxon>
        <taxon>Sphingobacteriaceae</taxon>
        <taxon>Mucilaginibacter</taxon>
    </lineage>
</organism>
<reference evidence="2 3" key="1">
    <citation type="submission" date="2017-11" db="EMBL/GenBank/DDBJ databases">
        <title>Genomic Encyclopedia of Archaeal and Bacterial Type Strains, Phase II (KMG-II): From Individual Species to Whole Genera.</title>
        <authorList>
            <person name="Goeker M."/>
        </authorList>
    </citation>
    <scope>NUCLEOTIDE SEQUENCE [LARGE SCALE GENOMIC DNA]</scope>
    <source>
        <strain evidence="2 3">DSM 28175</strain>
    </source>
</reference>
<proteinExistence type="predicted"/>
<sequence>MYEIEETGGAKIGLAQATWPFVKLQVNKNVLRLNASILGNLYFRPSDIISIEPSSLFSGAGIKINHRVNGYSTKVVFLTSGSRDLITRIASTGFLNNTDPIPVEVEEEIVKYQSSGSFPMRWPAVIVFAIIWNLLFLGDQLGYFGNADNNAPIGTGAQLALAFAFFFALITLLSEPFSRLILKEGRKTKEIRSFLFFMMLITGFMFMMISVIPI</sequence>
<protein>
    <submittedName>
        <fullName evidence="2">Uncharacterized protein</fullName>
    </submittedName>
</protein>
<gene>
    <name evidence="2" type="ORF">CLV57_0506</name>
</gene>
<feature type="transmembrane region" description="Helical" evidence="1">
    <location>
        <begin position="194"/>
        <end position="212"/>
    </location>
</feature>
<feature type="transmembrane region" description="Helical" evidence="1">
    <location>
        <begin position="122"/>
        <end position="143"/>
    </location>
</feature>
<name>A0A2H9VRT6_9SPHI</name>
<evidence type="ECO:0000256" key="1">
    <source>
        <dbReference type="SAM" id="Phobius"/>
    </source>
</evidence>
<keyword evidence="1" id="KW-0812">Transmembrane</keyword>
<accession>A0A2H9VRT6</accession>
<dbReference type="RefSeq" id="WP_100339780.1">
    <property type="nucleotide sequence ID" value="NZ_PGFJ01000001.1"/>
</dbReference>
<dbReference type="AlphaFoldDB" id="A0A2H9VRT6"/>
<feature type="transmembrane region" description="Helical" evidence="1">
    <location>
        <begin position="155"/>
        <end position="173"/>
    </location>
</feature>
<dbReference type="OrthoDB" id="1253105at2"/>